<dbReference type="InterPro" id="IPR043502">
    <property type="entry name" value="DNA/RNA_pol_sf"/>
</dbReference>
<keyword evidence="6" id="KW-0695">RNA-directed DNA polymerase</keyword>
<gene>
    <name evidence="9" type="ORF">EPI10_031600</name>
</gene>
<dbReference type="GO" id="GO:0016787">
    <property type="term" value="F:hydrolase activity"/>
    <property type="evidence" value="ECO:0007669"/>
    <property type="project" value="UniProtKB-KW"/>
</dbReference>
<evidence type="ECO:0000259" key="7">
    <source>
        <dbReference type="Pfam" id="PF00078"/>
    </source>
</evidence>
<keyword evidence="10" id="KW-1185">Reference proteome</keyword>
<dbReference type="InterPro" id="IPR000477">
    <property type="entry name" value="RT_dom"/>
</dbReference>
<keyword evidence="4" id="KW-0255">Endonuclease</keyword>
<organism evidence="9 10">
    <name type="scientific">Gossypium australe</name>
    <dbReference type="NCBI Taxonomy" id="47621"/>
    <lineage>
        <taxon>Eukaryota</taxon>
        <taxon>Viridiplantae</taxon>
        <taxon>Streptophyta</taxon>
        <taxon>Embryophyta</taxon>
        <taxon>Tracheophyta</taxon>
        <taxon>Spermatophyta</taxon>
        <taxon>Magnoliopsida</taxon>
        <taxon>eudicotyledons</taxon>
        <taxon>Gunneridae</taxon>
        <taxon>Pentapetalae</taxon>
        <taxon>rosids</taxon>
        <taxon>malvids</taxon>
        <taxon>Malvales</taxon>
        <taxon>Malvaceae</taxon>
        <taxon>Malvoideae</taxon>
        <taxon>Gossypium</taxon>
    </lineage>
</organism>
<dbReference type="Gene3D" id="3.10.10.10">
    <property type="entry name" value="HIV Type 1 Reverse Transcriptase, subunit A, domain 1"/>
    <property type="match status" value="1"/>
</dbReference>
<proteinExistence type="predicted"/>
<keyword evidence="5" id="KW-0378">Hydrolase</keyword>
<reference evidence="9" key="1">
    <citation type="submission" date="2019-08" db="EMBL/GenBank/DDBJ databases">
        <authorList>
            <person name="Liu F."/>
        </authorList>
    </citation>
    <scope>NUCLEOTIDE SEQUENCE [LARGE SCALE GENOMIC DNA]</scope>
    <source>
        <strain evidence="9">PA1801</strain>
        <tissue evidence="9">Leaf</tissue>
    </source>
</reference>
<dbReference type="Proteomes" id="UP000325315">
    <property type="component" value="Unassembled WGS sequence"/>
</dbReference>
<dbReference type="Gene3D" id="3.30.70.270">
    <property type="match status" value="2"/>
</dbReference>
<keyword evidence="3" id="KW-0540">Nuclease</keyword>
<evidence type="ECO:0000313" key="9">
    <source>
        <dbReference type="EMBL" id="KAA3487796.1"/>
    </source>
</evidence>
<evidence type="ECO:0000256" key="5">
    <source>
        <dbReference type="ARBA" id="ARBA00022801"/>
    </source>
</evidence>
<dbReference type="PANTHER" id="PTHR37984:SF5">
    <property type="entry name" value="PROTEIN NYNRIN-LIKE"/>
    <property type="match status" value="1"/>
</dbReference>
<evidence type="ECO:0000256" key="3">
    <source>
        <dbReference type="ARBA" id="ARBA00022722"/>
    </source>
</evidence>
<name>A0A5B6X2J8_9ROSI</name>
<dbReference type="OrthoDB" id="1002013at2759"/>
<protein>
    <submittedName>
        <fullName evidence="9">Polyprotein</fullName>
    </submittedName>
</protein>
<dbReference type="GO" id="GO:0003964">
    <property type="term" value="F:RNA-directed DNA polymerase activity"/>
    <property type="evidence" value="ECO:0007669"/>
    <property type="project" value="UniProtKB-KW"/>
</dbReference>
<feature type="domain" description="Reverse transcriptase RNase H-like" evidence="8">
    <location>
        <begin position="363"/>
        <end position="458"/>
    </location>
</feature>
<dbReference type="InterPro" id="IPR041373">
    <property type="entry name" value="RT_RNaseH"/>
</dbReference>
<sequence>MVKGQSCIIHGIVPGSLAAENNGSNLRCFVTVGQALGPYAVVMSSPEQETLLAMRANDSEDQLQRLLVDFDNISQVPKGLPPPRLQDHRIPLKDEGVVIKIYPAIQKSEMEKLIQEMLQAGIIKDSNSSFASPIVMVKKKDGSWRLCVDYRQLNQHTIKIKLLDELGEASVFSKLDLRLGYHQIRMWEPNVHKIAFRTHEGHYEFLVMPFGLTNAPSSLQALMNSVFKPLLRKFVLVFFDDILVYSRSWSEHLQHLRAVLLILREQQLYAKKTKCCFGTSQIEYLGHVLHAGTVSMDKTKIKCISHGQLLDQRFIKDYGVLAKPLIDLLKKNGWSWSDQATVAFQALKGALCAAPILVLPNFQLEFTVDASGFGIGAVLQQQGRPVAFFSKALGVRPQILSIYEKEMLAVLLAVRKWHAYLVGRHFKICTDHQSLRFLSDQVAITPFQQRWVAKMLDYDFEVSYRKGINNRMADALSRQPQLEQCQCFQLSASLVISGLLEQVQQSYEADDKLKNIIQTIQQHQSQNQKYSWDGRFFANEGKNCGGENSAVEK</sequence>
<comment type="caution">
    <text evidence="9">The sequence shown here is derived from an EMBL/GenBank/DDBJ whole genome shotgun (WGS) entry which is preliminary data.</text>
</comment>
<dbReference type="Pfam" id="PF17917">
    <property type="entry name" value="RT_RNaseH"/>
    <property type="match status" value="1"/>
</dbReference>
<evidence type="ECO:0000256" key="2">
    <source>
        <dbReference type="ARBA" id="ARBA00022695"/>
    </source>
</evidence>
<dbReference type="InterPro" id="IPR043128">
    <property type="entry name" value="Rev_trsase/Diguanyl_cyclase"/>
</dbReference>
<dbReference type="AlphaFoldDB" id="A0A5B6X2J8"/>
<evidence type="ECO:0000313" key="10">
    <source>
        <dbReference type="Proteomes" id="UP000325315"/>
    </source>
</evidence>
<evidence type="ECO:0000256" key="1">
    <source>
        <dbReference type="ARBA" id="ARBA00022679"/>
    </source>
</evidence>
<dbReference type="GO" id="GO:0004519">
    <property type="term" value="F:endonuclease activity"/>
    <property type="evidence" value="ECO:0007669"/>
    <property type="project" value="UniProtKB-KW"/>
</dbReference>
<dbReference type="CDD" id="cd01647">
    <property type="entry name" value="RT_LTR"/>
    <property type="match status" value="1"/>
</dbReference>
<dbReference type="Pfam" id="PF00078">
    <property type="entry name" value="RVT_1"/>
    <property type="match status" value="1"/>
</dbReference>
<dbReference type="CDD" id="cd09274">
    <property type="entry name" value="RNase_HI_RT_Ty3"/>
    <property type="match status" value="1"/>
</dbReference>
<dbReference type="EMBL" id="SMMG02000001">
    <property type="protein sequence ID" value="KAA3487796.1"/>
    <property type="molecule type" value="Genomic_DNA"/>
</dbReference>
<evidence type="ECO:0000256" key="6">
    <source>
        <dbReference type="ARBA" id="ARBA00022918"/>
    </source>
</evidence>
<dbReference type="SUPFAM" id="SSF56672">
    <property type="entry name" value="DNA/RNA polymerases"/>
    <property type="match status" value="1"/>
</dbReference>
<keyword evidence="2" id="KW-0548">Nucleotidyltransferase</keyword>
<dbReference type="PANTHER" id="PTHR37984">
    <property type="entry name" value="PROTEIN CBG26694"/>
    <property type="match status" value="1"/>
</dbReference>
<feature type="domain" description="Reverse transcriptase" evidence="7">
    <location>
        <begin position="137"/>
        <end position="288"/>
    </location>
</feature>
<keyword evidence="1" id="KW-0808">Transferase</keyword>
<evidence type="ECO:0000256" key="4">
    <source>
        <dbReference type="ARBA" id="ARBA00022759"/>
    </source>
</evidence>
<dbReference type="InterPro" id="IPR050951">
    <property type="entry name" value="Retrovirus_Pol_polyprotein"/>
</dbReference>
<accession>A0A5B6X2J8</accession>
<evidence type="ECO:0000259" key="8">
    <source>
        <dbReference type="Pfam" id="PF17917"/>
    </source>
</evidence>